<accession>A0ABP9D670</accession>
<dbReference type="RefSeq" id="WP_345368887.1">
    <property type="nucleotide sequence ID" value="NZ_BAABJX010000009.1"/>
</dbReference>
<evidence type="ECO:0000313" key="2">
    <source>
        <dbReference type="EMBL" id="GAA4823332.1"/>
    </source>
</evidence>
<evidence type="ECO:0000313" key="3">
    <source>
        <dbReference type="Proteomes" id="UP001500298"/>
    </source>
</evidence>
<gene>
    <name evidence="2" type="ORF">GCM10023331_04740</name>
</gene>
<dbReference type="Proteomes" id="UP001500298">
    <property type="component" value="Unassembled WGS sequence"/>
</dbReference>
<feature type="domain" description="SiaC family regulatory phosphoprotein" evidence="1">
    <location>
        <begin position="7"/>
        <end position="124"/>
    </location>
</feature>
<dbReference type="InterPro" id="IPR018530">
    <property type="entry name" value="SiaC"/>
</dbReference>
<reference evidence="3" key="1">
    <citation type="journal article" date="2019" name="Int. J. Syst. Evol. Microbiol.">
        <title>The Global Catalogue of Microorganisms (GCM) 10K type strain sequencing project: providing services to taxonomists for standard genome sequencing and annotation.</title>
        <authorList>
            <consortium name="The Broad Institute Genomics Platform"/>
            <consortium name="The Broad Institute Genome Sequencing Center for Infectious Disease"/>
            <person name="Wu L."/>
            <person name="Ma J."/>
        </authorList>
    </citation>
    <scope>NUCLEOTIDE SEQUENCE [LARGE SCALE GENOMIC DNA]</scope>
    <source>
        <strain evidence="3">JCM 18326</strain>
    </source>
</reference>
<sequence>MKNFILPEKNRTPRIELDRVKGLINIVGRSIPENAVDFYKPVLDWIELYKAEKPQIETTVNMQLDYFNTATSKCFIQMFRSLEELHQKGHQIVVNWYYEEEDEDIEESGRDFIELLNLPFNLVVMESNY</sequence>
<keyword evidence="3" id="KW-1185">Reference proteome</keyword>
<name>A0ABP9D670_9BACT</name>
<organism evidence="2 3">
    <name type="scientific">Algivirga pacifica</name>
    <dbReference type="NCBI Taxonomy" id="1162670"/>
    <lineage>
        <taxon>Bacteria</taxon>
        <taxon>Pseudomonadati</taxon>
        <taxon>Bacteroidota</taxon>
        <taxon>Cytophagia</taxon>
        <taxon>Cytophagales</taxon>
        <taxon>Flammeovirgaceae</taxon>
        <taxon>Algivirga</taxon>
    </lineage>
</organism>
<evidence type="ECO:0000259" key="1">
    <source>
        <dbReference type="Pfam" id="PF09345"/>
    </source>
</evidence>
<protein>
    <submittedName>
        <fullName evidence="2">DUF1987 domain-containing protein</fullName>
    </submittedName>
</protein>
<dbReference type="EMBL" id="BAABJX010000009">
    <property type="protein sequence ID" value="GAA4823332.1"/>
    <property type="molecule type" value="Genomic_DNA"/>
</dbReference>
<comment type="caution">
    <text evidence="2">The sequence shown here is derived from an EMBL/GenBank/DDBJ whole genome shotgun (WGS) entry which is preliminary data.</text>
</comment>
<proteinExistence type="predicted"/>
<dbReference type="Pfam" id="PF09345">
    <property type="entry name" value="SiaC"/>
    <property type="match status" value="1"/>
</dbReference>